<dbReference type="AlphaFoldDB" id="A0A8W8NSV7"/>
<dbReference type="GO" id="GO:0005737">
    <property type="term" value="C:cytoplasm"/>
    <property type="evidence" value="ECO:0007669"/>
    <property type="project" value="TreeGrafter"/>
</dbReference>
<keyword evidence="3" id="KW-0688">Ribosomal frameshifting</keyword>
<dbReference type="SUPFAM" id="SSF55729">
    <property type="entry name" value="Acyl-CoA N-acyltransferases (Nat)"/>
    <property type="match status" value="1"/>
</dbReference>
<dbReference type="PANTHER" id="PTHR10279">
    <property type="entry name" value="ORNITHINE DECARBOXYLASE ANTIZYME"/>
    <property type="match status" value="1"/>
</dbReference>
<evidence type="ECO:0000313" key="4">
    <source>
        <dbReference type="EnsemblMetazoa" id="G7925.1:cds"/>
    </source>
</evidence>
<name>A0A8W8NSV7_MAGGI</name>
<comment type="similarity">
    <text evidence="1">Belongs to the ODC antizyme family.</text>
</comment>
<dbReference type="Pfam" id="PF02100">
    <property type="entry name" value="ODC_AZ"/>
    <property type="match status" value="1"/>
</dbReference>
<dbReference type="PROSITE" id="PS01337">
    <property type="entry name" value="ODC_AZ"/>
    <property type="match status" value="1"/>
</dbReference>
<dbReference type="GO" id="GO:0005634">
    <property type="term" value="C:nucleus"/>
    <property type="evidence" value="ECO:0007669"/>
    <property type="project" value="TreeGrafter"/>
</dbReference>
<evidence type="ECO:0000313" key="5">
    <source>
        <dbReference type="Proteomes" id="UP000005408"/>
    </source>
</evidence>
<evidence type="ECO:0000256" key="3">
    <source>
        <dbReference type="ARBA" id="ARBA00022758"/>
    </source>
</evidence>
<evidence type="ECO:0000256" key="1">
    <source>
        <dbReference type="ARBA" id="ARBA00008796"/>
    </source>
</evidence>
<organism evidence="4 5">
    <name type="scientific">Magallana gigas</name>
    <name type="common">Pacific oyster</name>
    <name type="synonym">Crassostrea gigas</name>
    <dbReference type="NCBI Taxonomy" id="29159"/>
    <lineage>
        <taxon>Eukaryota</taxon>
        <taxon>Metazoa</taxon>
        <taxon>Spiralia</taxon>
        <taxon>Lophotrochozoa</taxon>
        <taxon>Mollusca</taxon>
        <taxon>Bivalvia</taxon>
        <taxon>Autobranchia</taxon>
        <taxon>Pteriomorphia</taxon>
        <taxon>Ostreida</taxon>
        <taxon>Ostreoidea</taxon>
        <taxon>Ostreidae</taxon>
        <taxon>Magallana</taxon>
    </lineage>
</organism>
<dbReference type="Gene3D" id="3.40.630.60">
    <property type="match status" value="1"/>
</dbReference>
<dbReference type="GO" id="GO:0075523">
    <property type="term" value="P:viral translational frameshifting"/>
    <property type="evidence" value="ECO:0007669"/>
    <property type="project" value="UniProtKB-KW"/>
</dbReference>
<sequence>MNVHTHYVVKIRGIAIHCDVNNLSHAEIAETKTLARKRKKKRRKCLRYIVQTFCPASGTPYRLVQGLGRVPDAPHAVNVSFVTEGNGVGVSTEPPVSAKSLFIKENSRQAQLDNNRPVEVETRATANLSFTVYLSGQHKVTWETILKNRNLYVEVPNGILPEGSKESLITLLEYAEEKLCCEHVILCFCKSRNDRASLIRTFMFMGFAVACPGDPIVPMVPEVMYMVYRIDPDDLDDD</sequence>
<keyword evidence="5" id="KW-1185">Reference proteome</keyword>
<dbReference type="PANTHER" id="PTHR10279:SF10">
    <property type="entry name" value="ORNITHINE DECARBOXYLASE ANTIZYME"/>
    <property type="match status" value="1"/>
</dbReference>
<dbReference type="InterPro" id="IPR038581">
    <property type="entry name" value="ODC_AZ_sf"/>
</dbReference>
<dbReference type="InterPro" id="IPR016181">
    <property type="entry name" value="Acyl_CoA_acyltransferase"/>
</dbReference>
<dbReference type="GO" id="GO:0045732">
    <property type="term" value="P:positive regulation of protein catabolic process"/>
    <property type="evidence" value="ECO:0007669"/>
    <property type="project" value="TreeGrafter"/>
</dbReference>
<accession>A0A8W8NSV7</accession>
<dbReference type="GO" id="GO:0008073">
    <property type="term" value="F:ornithine decarboxylase inhibitor activity"/>
    <property type="evidence" value="ECO:0007669"/>
    <property type="project" value="InterPro"/>
</dbReference>
<dbReference type="Proteomes" id="UP000005408">
    <property type="component" value="Unassembled WGS sequence"/>
</dbReference>
<protein>
    <recommendedName>
        <fullName evidence="2">Ornithine decarboxylase antizyme</fullName>
    </recommendedName>
</protein>
<proteinExistence type="inferred from homology"/>
<evidence type="ECO:0000256" key="2">
    <source>
        <dbReference type="ARBA" id="ARBA00017712"/>
    </source>
</evidence>
<reference evidence="4" key="1">
    <citation type="submission" date="2022-08" db="UniProtKB">
        <authorList>
            <consortium name="EnsemblMetazoa"/>
        </authorList>
    </citation>
    <scope>IDENTIFICATION</scope>
    <source>
        <strain evidence="4">05x7-T-G4-1.051#20</strain>
    </source>
</reference>
<dbReference type="InterPro" id="IPR002993">
    <property type="entry name" value="ODC_AZ"/>
</dbReference>
<dbReference type="EnsemblMetazoa" id="G7925.1">
    <property type="protein sequence ID" value="G7925.1:cds"/>
    <property type="gene ID" value="G7925"/>
</dbReference>